<dbReference type="PANTHER" id="PTHR43386:SF25">
    <property type="entry name" value="PEPTIDE ABC TRANSPORTER PERMEASE PROTEIN"/>
    <property type="match status" value="1"/>
</dbReference>
<evidence type="ECO:0000256" key="7">
    <source>
        <dbReference type="RuleBase" id="RU363032"/>
    </source>
</evidence>
<feature type="transmembrane region" description="Helical" evidence="7">
    <location>
        <begin position="219"/>
        <end position="240"/>
    </location>
</feature>
<proteinExistence type="inferred from homology"/>
<dbReference type="CDD" id="cd06261">
    <property type="entry name" value="TM_PBP2"/>
    <property type="match status" value="1"/>
</dbReference>
<dbReference type="KEGG" id="hmp:K6T50_17530"/>
<evidence type="ECO:0000256" key="5">
    <source>
        <dbReference type="ARBA" id="ARBA00022989"/>
    </source>
</evidence>
<feature type="transmembrane region" description="Helical" evidence="7">
    <location>
        <begin position="261"/>
        <end position="282"/>
    </location>
</feature>
<accession>A0A8T8WIS8</accession>
<dbReference type="PROSITE" id="PS50928">
    <property type="entry name" value="ABC_TM1"/>
    <property type="match status" value="1"/>
</dbReference>
<dbReference type="Pfam" id="PF00528">
    <property type="entry name" value="BPD_transp_1"/>
    <property type="match status" value="1"/>
</dbReference>
<evidence type="ECO:0000256" key="1">
    <source>
        <dbReference type="ARBA" id="ARBA00004651"/>
    </source>
</evidence>
<comment type="similarity">
    <text evidence="7">Belongs to the binding-protein-dependent transport system permease family.</text>
</comment>
<dbReference type="SUPFAM" id="SSF161098">
    <property type="entry name" value="MetI-like"/>
    <property type="match status" value="1"/>
</dbReference>
<dbReference type="PANTHER" id="PTHR43386">
    <property type="entry name" value="OLIGOPEPTIDE TRANSPORT SYSTEM PERMEASE PROTEIN APPC"/>
    <property type="match status" value="1"/>
</dbReference>
<dbReference type="InterPro" id="IPR035906">
    <property type="entry name" value="MetI-like_sf"/>
</dbReference>
<keyword evidence="9" id="KW-0614">Plasmid</keyword>
<feature type="transmembrane region" description="Helical" evidence="7">
    <location>
        <begin position="35"/>
        <end position="55"/>
    </location>
</feature>
<evidence type="ECO:0000256" key="4">
    <source>
        <dbReference type="ARBA" id="ARBA00022692"/>
    </source>
</evidence>
<evidence type="ECO:0000259" key="8">
    <source>
        <dbReference type="PROSITE" id="PS50928"/>
    </source>
</evidence>
<feature type="transmembrane region" description="Helical" evidence="7">
    <location>
        <begin position="143"/>
        <end position="168"/>
    </location>
</feature>
<dbReference type="EMBL" id="CP081960">
    <property type="protein sequence ID" value="QZP39775.1"/>
    <property type="molecule type" value="Genomic_DNA"/>
</dbReference>
<dbReference type="InterPro" id="IPR000515">
    <property type="entry name" value="MetI-like"/>
</dbReference>
<dbReference type="InterPro" id="IPR050366">
    <property type="entry name" value="BP-dependent_transpt_permease"/>
</dbReference>
<feature type="transmembrane region" description="Helical" evidence="7">
    <location>
        <begin position="96"/>
        <end position="122"/>
    </location>
</feature>
<evidence type="ECO:0000256" key="2">
    <source>
        <dbReference type="ARBA" id="ARBA00022448"/>
    </source>
</evidence>
<geneLocation type="plasmid" evidence="9 10">
    <name>unnamed2</name>
</geneLocation>
<evidence type="ECO:0000313" key="10">
    <source>
        <dbReference type="Proteomes" id="UP000826254"/>
    </source>
</evidence>
<keyword evidence="5 7" id="KW-1133">Transmembrane helix</keyword>
<organism evidence="9 10">
    <name type="scientific">Halobaculum magnesiiphilum</name>
    <dbReference type="NCBI Taxonomy" id="1017351"/>
    <lineage>
        <taxon>Archaea</taxon>
        <taxon>Methanobacteriati</taxon>
        <taxon>Methanobacteriota</taxon>
        <taxon>Stenosarchaea group</taxon>
        <taxon>Halobacteria</taxon>
        <taxon>Halobacteriales</taxon>
        <taxon>Haloferacaceae</taxon>
        <taxon>Halobaculum</taxon>
    </lineage>
</organism>
<evidence type="ECO:0000313" key="9">
    <source>
        <dbReference type="EMBL" id="QZP39775.1"/>
    </source>
</evidence>
<keyword evidence="2 7" id="KW-0813">Transport</keyword>
<evidence type="ECO:0000256" key="6">
    <source>
        <dbReference type="ARBA" id="ARBA00023136"/>
    </source>
</evidence>
<keyword evidence="10" id="KW-1185">Reference proteome</keyword>
<dbReference type="Proteomes" id="UP000826254">
    <property type="component" value="Plasmid unnamed2"/>
</dbReference>
<dbReference type="GeneID" id="67179982"/>
<dbReference type="GO" id="GO:0055085">
    <property type="term" value="P:transmembrane transport"/>
    <property type="evidence" value="ECO:0007669"/>
    <property type="project" value="InterPro"/>
</dbReference>
<name>A0A8T8WIS8_9EURY</name>
<sequence>MATEESTTESVRISEPVKSRVSSVVLGLLSTRKGFVSVCLLAPVLVLSLAAPIIAPYDPTATHAADAFAGPGGQYLLGTDNYGRDLLSRVLYGGRASILIGLCSTAFGLTFGVPIGILSGYIGSRFDEIMMRLMDTLLSIPSLLLALLVVTVLGSGIVNTIIAIGVVFTPGIARITRSSTLSVKNEEYITAAEARGEPIHRIAFREILPNVSSPILVEASIRVGFGILIGTSLSFLGLGTQPPYPDWGYMISISRSHLHSSIWFMFWPSLALGISIMGFNLMGDALRDEMDSQYHSDG</sequence>
<dbReference type="RefSeq" id="WP_222609524.1">
    <property type="nucleotide sequence ID" value="NZ_CP081960.1"/>
</dbReference>
<keyword evidence="4 7" id="KW-0812">Transmembrane</keyword>
<dbReference type="AlphaFoldDB" id="A0A8T8WIS8"/>
<keyword evidence="6 7" id="KW-0472">Membrane</keyword>
<gene>
    <name evidence="9" type="ORF">K6T50_17530</name>
</gene>
<dbReference type="Gene3D" id="1.10.3720.10">
    <property type="entry name" value="MetI-like"/>
    <property type="match status" value="1"/>
</dbReference>
<feature type="domain" description="ABC transmembrane type-1" evidence="8">
    <location>
        <begin position="94"/>
        <end position="283"/>
    </location>
</feature>
<evidence type="ECO:0000256" key="3">
    <source>
        <dbReference type="ARBA" id="ARBA00022475"/>
    </source>
</evidence>
<protein>
    <submittedName>
        <fullName evidence="9">ABC transporter permease</fullName>
    </submittedName>
</protein>
<keyword evidence="3" id="KW-1003">Cell membrane</keyword>
<reference evidence="9 10" key="1">
    <citation type="journal article" date="2021" name="Int. J. Syst. Evol. Microbiol.">
        <title>Halobaculum halophilum sp. nov. and Halobaculum salinum sp. nov., isolated from salt lake and saline soil.</title>
        <authorList>
            <person name="Cui H.L."/>
            <person name="Shi X.W."/>
            <person name="Yin X.M."/>
            <person name="Yang X.Y."/>
            <person name="Hou J."/>
            <person name="Zhu L."/>
        </authorList>
    </citation>
    <scope>NUCLEOTIDE SEQUENCE [LARGE SCALE GENOMIC DNA]</scope>
    <source>
        <strain evidence="9 10">NBRC 109044</strain>
    </source>
</reference>
<dbReference type="GO" id="GO:0005886">
    <property type="term" value="C:plasma membrane"/>
    <property type="evidence" value="ECO:0007669"/>
    <property type="project" value="UniProtKB-SubCell"/>
</dbReference>
<comment type="subcellular location">
    <subcellularLocation>
        <location evidence="1 7">Cell membrane</location>
        <topology evidence="1 7">Multi-pass membrane protein</topology>
    </subcellularLocation>
</comment>